<dbReference type="EMBL" id="JAENHL010000007">
    <property type="protein sequence ID" value="MBK1868027.1"/>
    <property type="molecule type" value="Genomic_DNA"/>
</dbReference>
<keyword evidence="2" id="KW-1185">Reference proteome</keyword>
<accession>A0ACC5R5X6</accession>
<sequence length="316" mass="33785">MPATARFALACLFATTFSTASLAAPKVVATIKPIHSIAANVMAGVAEPDLLLDAAVSEHTAQLTPSQVRAMQNADLIVAVGENLEAFLHKALENPEIGQKKVFEAGEAPGVKSLPARDGGLWEPHSDEGESEEAHAEEGHDHDHGGHDPHIWMDPENAKAIAHELAKTLAGLDSANAGRYQENAAKFASSLDALSAEIKTEIAPVQDKRYIVFHDAYQYFEARFGMNPAGSVTVNPEVTPGAKRLKEIHDRIAETKAVCVFAEPQFEPKYVETVIEGTKAKTAVLDGLGAQEPKGPDAYAGMMRRFVTSLTGCLKG</sequence>
<comment type="caution">
    <text evidence="1">The sequence shown here is derived from an EMBL/GenBank/DDBJ whole genome shotgun (WGS) entry which is preliminary data.</text>
</comment>
<name>A0ACC5R5X6_9HYPH</name>
<gene>
    <name evidence="1" type="ORF">JHL16_16840</name>
</gene>
<organism evidence="1 2">
    <name type="scientific">Taklimakanibacter albus</name>
    <dbReference type="NCBI Taxonomy" id="2800327"/>
    <lineage>
        <taxon>Bacteria</taxon>
        <taxon>Pseudomonadati</taxon>
        <taxon>Pseudomonadota</taxon>
        <taxon>Alphaproteobacteria</taxon>
        <taxon>Hyphomicrobiales</taxon>
        <taxon>Aestuariivirgaceae</taxon>
        <taxon>Taklimakanibacter</taxon>
    </lineage>
</organism>
<reference evidence="1" key="1">
    <citation type="submission" date="2021-01" db="EMBL/GenBank/DDBJ databases">
        <authorList>
            <person name="Sun Q."/>
        </authorList>
    </citation>
    <scope>NUCLEOTIDE SEQUENCE</scope>
    <source>
        <strain evidence="1">YIM B02566</strain>
    </source>
</reference>
<evidence type="ECO:0000313" key="1">
    <source>
        <dbReference type="EMBL" id="MBK1868027.1"/>
    </source>
</evidence>
<evidence type="ECO:0000313" key="2">
    <source>
        <dbReference type="Proteomes" id="UP000616151"/>
    </source>
</evidence>
<protein>
    <submittedName>
        <fullName evidence="1">Zinc ABC transporter substrate-binding protein</fullName>
    </submittedName>
</protein>
<dbReference type="Proteomes" id="UP000616151">
    <property type="component" value="Unassembled WGS sequence"/>
</dbReference>
<proteinExistence type="predicted"/>